<dbReference type="InterPro" id="IPR036388">
    <property type="entry name" value="WH-like_DNA-bd_sf"/>
</dbReference>
<dbReference type="InterPro" id="IPR011991">
    <property type="entry name" value="ArsR-like_HTH"/>
</dbReference>
<sequence length="452" mass="48181">MRSETSTTPEYEPGPGAPRSSGAPGPSRVTLTETGGARGRGGPGATGGYSAMPASVTATRTRRAIYEFVRERGLATKNDISRELGLSLPTVSKYLNEFRQQNLIEKKAKLSSGAQGGRSPIGYACVAGGRLSVGVDVTRDGVTCLIVDLARDVVVERTVPRAYERSDAYCRFVAEAVGATIEESGVDARRILGVGIAMPGLISEATGRVTYGRVLDNLGMSAEDFGRHLPYPTRLVHDSDAAGRAEFWSETVLENAFYISLSRSVGGSVLVRGRIHRGDGEFAGEIGHLHLHDDGERCYCGQYGCLDPYCNATVLTAAAGGSLERFFRGLDAGDPELLAVWDRYTSDLARALHSIRALFGCTIILGGDVGPLIRGHIDGIRDKVDRISFLNSNAESFLVASRYSDQPVATGAALSFVDEFRRSLGPLGEDHHPSASSSPAAPDDRRRSAPAS</sequence>
<evidence type="ECO:0000256" key="1">
    <source>
        <dbReference type="ARBA" id="ARBA00006479"/>
    </source>
</evidence>
<dbReference type="Gene3D" id="1.10.10.10">
    <property type="entry name" value="Winged helix-like DNA-binding domain superfamily/Winged helix DNA-binding domain"/>
    <property type="match status" value="1"/>
</dbReference>
<dbReference type="PANTHER" id="PTHR18964">
    <property type="entry name" value="ROK (REPRESSOR, ORF, KINASE) FAMILY"/>
    <property type="match status" value="1"/>
</dbReference>
<dbReference type="InterPro" id="IPR036390">
    <property type="entry name" value="WH_DNA-bd_sf"/>
</dbReference>
<dbReference type="Pfam" id="PF13412">
    <property type="entry name" value="HTH_24"/>
    <property type="match status" value="1"/>
</dbReference>
<dbReference type="Pfam" id="PF00480">
    <property type="entry name" value="ROK"/>
    <property type="match status" value="1"/>
</dbReference>
<dbReference type="Proteomes" id="UP000275395">
    <property type="component" value="Unassembled WGS sequence"/>
</dbReference>
<comment type="caution">
    <text evidence="3">The sequence shown here is derived from an EMBL/GenBank/DDBJ whole genome shotgun (WGS) entry which is preliminary data.</text>
</comment>
<feature type="compositionally biased region" description="Basic and acidic residues" evidence="2">
    <location>
        <begin position="442"/>
        <end position="452"/>
    </location>
</feature>
<feature type="region of interest" description="Disordered" evidence="2">
    <location>
        <begin position="425"/>
        <end position="452"/>
    </location>
</feature>
<dbReference type="SUPFAM" id="SSF46785">
    <property type="entry name" value="Winged helix' DNA-binding domain"/>
    <property type="match status" value="1"/>
</dbReference>
<evidence type="ECO:0000313" key="4">
    <source>
        <dbReference type="Proteomes" id="UP000275395"/>
    </source>
</evidence>
<feature type="compositionally biased region" description="Low complexity" evidence="2">
    <location>
        <begin position="13"/>
        <end position="28"/>
    </location>
</feature>
<organism evidence="3 4">
    <name type="scientific">Mycetocola reblochoni</name>
    <dbReference type="NCBI Taxonomy" id="331618"/>
    <lineage>
        <taxon>Bacteria</taxon>
        <taxon>Bacillati</taxon>
        <taxon>Actinomycetota</taxon>
        <taxon>Actinomycetes</taxon>
        <taxon>Micrococcales</taxon>
        <taxon>Microbacteriaceae</taxon>
        <taxon>Mycetocola</taxon>
    </lineage>
</organism>
<evidence type="ECO:0000313" key="3">
    <source>
        <dbReference type="EMBL" id="RLP67927.1"/>
    </source>
</evidence>
<reference evidence="3 4" key="1">
    <citation type="submission" date="2018-10" db="EMBL/GenBank/DDBJ databases">
        <authorList>
            <person name="Li J."/>
        </authorList>
    </citation>
    <scope>NUCLEOTIDE SEQUENCE [LARGE SCALE GENOMIC DNA]</scope>
    <source>
        <strain evidence="3 4">JCM 30549</strain>
    </source>
</reference>
<comment type="similarity">
    <text evidence="1">Belongs to the ROK (NagC/XylR) family.</text>
</comment>
<dbReference type="Gene3D" id="3.30.420.40">
    <property type="match status" value="2"/>
</dbReference>
<accession>A0A3L6ZJB0</accession>
<protein>
    <submittedName>
        <fullName evidence="3">ROK family transcriptional regulator</fullName>
    </submittedName>
</protein>
<name>A0A3L6ZJB0_9MICO</name>
<dbReference type="SUPFAM" id="SSF53067">
    <property type="entry name" value="Actin-like ATPase domain"/>
    <property type="match status" value="1"/>
</dbReference>
<feature type="compositionally biased region" description="Gly residues" evidence="2">
    <location>
        <begin position="36"/>
        <end position="47"/>
    </location>
</feature>
<dbReference type="PANTHER" id="PTHR18964:SF149">
    <property type="entry name" value="BIFUNCTIONAL UDP-N-ACETYLGLUCOSAMINE 2-EPIMERASE_N-ACETYLMANNOSAMINE KINASE"/>
    <property type="match status" value="1"/>
</dbReference>
<dbReference type="EMBL" id="RCUW01000013">
    <property type="protein sequence ID" value="RLP67927.1"/>
    <property type="molecule type" value="Genomic_DNA"/>
</dbReference>
<feature type="region of interest" description="Disordered" evidence="2">
    <location>
        <begin position="1"/>
        <end position="54"/>
    </location>
</feature>
<dbReference type="AlphaFoldDB" id="A0A3L6ZJB0"/>
<dbReference type="InterPro" id="IPR043129">
    <property type="entry name" value="ATPase_NBD"/>
</dbReference>
<evidence type="ECO:0000256" key="2">
    <source>
        <dbReference type="SAM" id="MobiDB-lite"/>
    </source>
</evidence>
<gene>
    <name evidence="3" type="ORF">D9V30_12390</name>
</gene>
<dbReference type="CDD" id="cd00090">
    <property type="entry name" value="HTH_ARSR"/>
    <property type="match status" value="1"/>
</dbReference>
<dbReference type="InterPro" id="IPR000600">
    <property type="entry name" value="ROK"/>
</dbReference>
<proteinExistence type="inferred from homology"/>